<dbReference type="EMBL" id="JACBZS010000001">
    <property type="protein sequence ID" value="NYI70696.1"/>
    <property type="molecule type" value="Genomic_DNA"/>
</dbReference>
<keyword evidence="3" id="KW-1185">Reference proteome</keyword>
<dbReference type="AlphaFoldDB" id="A0A7Z0D8H8"/>
<proteinExistence type="predicted"/>
<feature type="transmembrane region" description="Helical" evidence="1">
    <location>
        <begin position="307"/>
        <end position="326"/>
    </location>
</feature>
<accession>A0A7Z0D8H8</accession>
<evidence type="ECO:0000256" key="1">
    <source>
        <dbReference type="SAM" id="Phobius"/>
    </source>
</evidence>
<name>A0A7Z0D8H8_9ACTN</name>
<keyword evidence="1" id="KW-0812">Transmembrane</keyword>
<evidence type="ECO:0000313" key="3">
    <source>
        <dbReference type="Proteomes" id="UP000527616"/>
    </source>
</evidence>
<reference evidence="2 3" key="1">
    <citation type="submission" date="2020-07" db="EMBL/GenBank/DDBJ databases">
        <title>Sequencing the genomes of 1000 actinobacteria strains.</title>
        <authorList>
            <person name="Klenk H.-P."/>
        </authorList>
    </citation>
    <scope>NUCLEOTIDE SEQUENCE [LARGE SCALE GENOMIC DNA]</scope>
    <source>
        <strain evidence="2 3">DSM 103164</strain>
    </source>
</reference>
<keyword evidence="1" id="KW-1133">Transmembrane helix</keyword>
<protein>
    <submittedName>
        <fullName evidence="2">Uncharacterized protein</fullName>
    </submittedName>
</protein>
<dbReference type="RefSeq" id="WP_179444622.1">
    <property type="nucleotide sequence ID" value="NZ_JACBZS010000001.1"/>
</dbReference>
<comment type="caution">
    <text evidence="2">The sequence shown here is derived from an EMBL/GenBank/DDBJ whole genome shotgun (WGS) entry which is preliminary data.</text>
</comment>
<organism evidence="2 3">
    <name type="scientific">Naumannella cuiyingiana</name>
    <dbReference type="NCBI Taxonomy" id="1347891"/>
    <lineage>
        <taxon>Bacteria</taxon>
        <taxon>Bacillati</taxon>
        <taxon>Actinomycetota</taxon>
        <taxon>Actinomycetes</taxon>
        <taxon>Propionibacteriales</taxon>
        <taxon>Propionibacteriaceae</taxon>
        <taxon>Naumannella</taxon>
    </lineage>
</organism>
<dbReference type="Proteomes" id="UP000527616">
    <property type="component" value="Unassembled WGS sequence"/>
</dbReference>
<gene>
    <name evidence="2" type="ORF">GGQ54_001256</name>
</gene>
<evidence type="ECO:0000313" key="2">
    <source>
        <dbReference type="EMBL" id="NYI70696.1"/>
    </source>
</evidence>
<feature type="transmembrane region" description="Helical" evidence="1">
    <location>
        <begin position="37"/>
        <end position="59"/>
    </location>
</feature>
<sequence>MSDREKNRGTDRGWSIDSFASTEIETSGERRRTRGRALAVLAAIAGILLLLLIGAVAWLSGSDQPEPAESGIFTENVVVVGLPGRTGFSPADRAVIDAHADATQVGVVASPGSCPAAGWAGLGAGAPVPAAGCEVRVGGGRVTNFDELNGPARGGLGRLGEVYDGCITAVGPAAAVAAADRTGQLEGYAEPGAWLSQGMPTSCPLTLVDAGPESDRVVADLARRPDLTVIAFGLPGSGAEYQPVYRVNTTLPGVLEPAVAGGDPGVIDFTVLADAVAGRPILVAERDAVTGADAEAVFRDASGGLPAALWAIPLVVLVGLGVWLGLRARAASRRDRGR</sequence>
<keyword evidence="1" id="KW-0472">Membrane</keyword>